<evidence type="ECO:0000313" key="6">
    <source>
        <dbReference type="Proteomes" id="UP001292571"/>
    </source>
</evidence>
<evidence type="ECO:0000259" key="4">
    <source>
        <dbReference type="Pfam" id="PF01420"/>
    </source>
</evidence>
<keyword evidence="2" id="KW-0680">Restriction system</keyword>
<dbReference type="PANTHER" id="PTHR30408">
    <property type="entry name" value="TYPE-1 RESTRICTION ENZYME ECOKI SPECIFICITY PROTEIN"/>
    <property type="match status" value="1"/>
</dbReference>
<dbReference type="EC" id="3.1.21.-" evidence="5"/>
<gene>
    <name evidence="5" type="ORF">SOP97_06940</name>
</gene>
<dbReference type="PANTHER" id="PTHR30408:SF13">
    <property type="entry name" value="TYPE I RESTRICTION ENZYME HINDI SPECIFICITY SUBUNIT"/>
    <property type="match status" value="1"/>
</dbReference>
<name>A0ABU5P7A8_9PSED</name>
<evidence type="ECO:0000256" key="2">
    <source>
        <dbReference type="ARBA" id="ARBA00022747"/>
    </source>
</evidence>
<dbReference type="Proteomes" id="UP001292571">
    <property type="component" value="Unassembled WGS sequence"/>
</dbReference>
<dbReference type="InterPro" id="IPR000055">
    <property type="entry name" value="Restrct_endonuc_typeI_TRD"/>
</dbReference>
<comment type="caution">
    <text evidence="5">The sequence shown here is derived from an EMBL/GenBank/DDBJ whole genome shotgun (WGS) entry which is preliminary data.</text>
</comment>
<comment type="similarity">
    <text evidence="1">Belongs to the type-I restriction system S methylase family.</text>
</comment>
<dbReference type="InterPro" id="IPR044946">
    <property type="entry name" value="Restrct_endonuc_typeI_TRD_sf"/>
</dbReference>
<evidence type="ECO:0000313" key="5">
    <source>
        <dbReference type="EMBL" id="MEA1605559.1"/>
    </source>
</evidence>
<dbReference type="Gene3D" id="3.90.220.20">
    <property type="entry name" value="DNA methylase specificity domains"/>
    <property type="match status" value="2"/>
</dbReference>
<dbReference type="RefSeq" id="WP_322948737.1">
    <property type="nucleotide sequence ID" value="NZ_JAYEET010000020.1"/>
</dbReference>
<feature type="domain" description="Type I restriction modification DNA specificity" evidence="4">
    <location>
        <begin position="241"/>
        <end position="391"/>
    </location>
</feature>
<dbReference type="InterPro" id="IPR052021">
    <property type="entry name" value="Type-I_RS_S_subunit"/>
</dbReference>
<dbReference type="SUPFAM" id="SSF116734">
    <property type="entry name" value="DNA methylase specificity domain"/>
    <property type="match status" value="2"/>
</dbReference>
<sequence length="449" mass="48547">MSSEWGSALVDDMKASSQASIAIGPFGSRMKSDCYVAQGVKVVRGTNISSGRTFSGDFVFVTSEKAQELGGANLRPNDLVFPHRGSIGEVGIVPDDGEQYVISSSLMKLTCDPLKAFPLFIYYFFKSENGRYELLKNASQVGTPGIGQPLASLKSIRVPLPPLNEQRSIAAFLGTLDDRIILLRETNTTLEAIAQALFKSWFVDFDPVRAKAEGRQPEGMDATTAALFPDSFEESELGLVPKGWKAGVLSDLASFQNGYAFKSQDWVDTGHPVVKIGDVKPGLINFSGCSRVAPTTVVGLERFKLSRGDLLVGMTGYVGETGLVPQIEPDAYINQRVGRLVTRAGLSDIGMVYCAVRDSAYKVYAESQSHGSAQANVSGAALLAYPLVIPRPDVLCSFNRIVEPLLESILANHEQAQTLTQLRDTLLPRLISGQLRLPDAEQSMSEALT</sequence>
<evidence type="ECO:0000256" key="1">
    <source>
        <dbReference type="ARBA" id="ARBA00010923"/>
    </source>
</evidence>
<proteinExistence type="inferred from homology"/>
<feature type="domain" description="Type I restriction modification DNA specificity" evidence="4">
    <location>
        <begin position="55"/>
        <end position="191"/>
    </location>
</feature>
<keyword evidence="5" id="KW-0540">Nuclease</keyword>
<evidence type="ECO:0000256" key="3">
    <source>
        <dbReference type="ARBA" id="ARBA00023125"/>
    </source>
</evidence>
<dbReference type="CDD" id="cd17278">
    <property type="entry name" value="RMtype1_S_LdeBORF1052P-TRD2-CR2"/>
    <property type="match status" value="1"/>
</dbReference>
<keyword evidence="5" id="KW-0378">Hydrolase</keyword>
<keyword evidence="3" id="KW-0238">DNA-binding</keyword>
<reference evidence="5 6" key="1">
    <citation type="submission" date="2023-12" db="EMBL/GenBank/DDBJ databases">
        <title>Pseudomonas sp. T5W1.</title>
        <authorList>
            <person name="Maltman C."/>
        </authorList>
    </citation>
    <scope>NUCLEOTIDE SEQUENCE [LARGE SCALE GENOMIC DNA]</scope>
    <source>
        <strain evidence="5 6">T5W1</strain>
    </source>
</reference>
<organism evidence="5 6">
    <name type="scientific">Pseudomonas spirodelae</name>
    <dbReference type="NCBI Taxonomy" id="3101751"/>
    <lineage>
        <taxon>Bacteria</taxon>
        <taxon>Pseudomonadati</taxon>
        <taxon>Pseudomonadota</taxon>
        <taxon>Gammaproteobacteria</taxon>
        <taxon>Pseudomonadales</taxon>
        <taxon>Pseudomonadaceae</taxon>
        <taxon>Pseudomonas</taxon>
    </lineage>
</organism>
<keyword evidence="5" id="KW-0255">Endonuclease</keyword>
<dbReference type="Pfam" id="PF01420">
    <property type="entry name" value="Methylase_S"/>
    <property type="match status" value="2"/>
</dbReference>
<dbReference type="EMBL" id="JAYEET010000020">
    <property type="protein sequence ID" value="MEA1605559.1"/>
    <property type="molecule type" value="Genomic_DNA"/>
</dbReference>
<dbReference type="GO" id="GO:0004519">
    <property type="term" value="F:endonuclease activity"/>
    <property type="evidence" value="ECO:0007669"/>
    <property type="project" value="UniProtKB-KW"/>
</dbReference>
<protein>
    <submittedName>
        <fullName evidence="5">Restriction endonuclease subunit S</fullName>
        <ecNumber evidence="5">3.1.21.-</ecNumber>
    </submittedName>
</protein>
<dbReference type="GO" id="GO:0016787">
    <property type="term" value="F:hydrolase activity"/>
    <property type="evidence" value="ECO:0007669"/>
    <property type="project" value="UniProtKB-KW"/>
</dbReference>
<keyword evidence="6" id="KW-1185">Reference proteome</keyword>
<accession>A0ABU5P7A8</accession>